<dbReference type="GO" id="GO:0009432">
    <property type="term" value="P:SOS response"/>
    <property type="evidence" value="ECO:0007669"/>
    <property type="project" value="UniProtKB-UniRule"/>
</dbReference>
<dbReference type="SUPFAM" id="SSF52540">
    <property type="entry name" value="P-loop containing nucleoside triphosphate hydrolases"/>
    <property type="match status" value="1"/>
</dbReference>
<sequence length="365" mass="41779">MKLSEIKLQQFRKHHALTFRPSDSITLIHGPNGTGKSNILDAIHYCALTKGLGNAPDRECINFAAEYFLLQSSFESDHGVSYDIKVGFSVKEGKKVVVNSHELDRFSDLVGHIPCITFSPAELPVVNGSPIERRRFLDTALCQTSKAYLESLQKYRRTLQQRNALLARYHHDTKQRSDIRLWTEHLAGAAAKVLVYRLDFINEFAATFASVYKELGAGELCSLCYRSSLGKKFDTGESEYLPEIIFQRFLDVEEQELARKQTLIGPHRDDISFYLDQREVKKYASQGQMRTYLISLKIALQRYIFFKKNEKPVFILDDVFSELDDQRIDKILSLVHGFGQSIITSTTDKNHEYVMGISIYDLLNT</sequence>
<dbReference type="Proteomes" id="UP000886335">
    <property type="component" value="Unassembled WGS sequence"/>
</dbReference>
<reference evidence="12" key="1">
    <citation type="journal article" date="2020" name="mSystems">
        <title>Genome- and Community-Level Interaction Insights into Carbon Utilization and Element Cycling Functions of Hydrothermarchaeota in Hydrothermal Sediment.</title>
        <authorList>
            <person name="Zhou Z."/>
            <person name="Liu Y."/>
            <person name="Xu W."/>
            <person name="Pan J."/>
            <person name="Luo Z.H."/>
            <person name="Li M."/>
        </authorList>
    </citation>
    <scope>NUCLEOTIDE SEQUENCE [LARGE SCALE GENOMIC DNA]</scope>
    <source>
        <strain evidence="12">SpSt-1181</strain>
    </source>
</reference>
<dbReference type="PANTHER" id="PTHR32182">
    <property type="entry name" value="DNA REPLICATION AND REPAIR PROTEIN RECF"/>
    <property type="match status" value="1"/>
</dbReference>
<dbReference type="GO" id="GO:0006302">
    <property type="term" value="P:double-strand break repair"/>
    <property type="evidence" value="ECO:0007669"/>
    <property type="project" value="TreeGrafter"/>
</dbReference>
<dbReference type="GO" id="GO:0006260">
    <property type="term" value="P:DNA replication"/>
    <property type="evidence" value="ECO:0007669"/>
    <property type="project" value="UniProtKB-UniRule"/>
</dbReference>
<dbReference type="GO" id="GO:0003697">
    <property type="term" value="F:single-stranded DNA binding"/>
    <property type="evidence" value="ECO:0007669"/>
    <property type="project" value="UniProtKB-UniRule"/>
</dbReference>
<keyword evidence="4 9" id="KW-0963">Cytoplasm</keyword>
<evidence type="ECO:0000256" key="2">
    <source>
        <dbReference type="ARBA" id="ARBA00008016"/>
    </source>
</evidence>
<dbReference type="GO" id="GO:0005737">
    <property type="term" value="C:cytoplasm"/>
    <property type="evidence" value="ECO:0007669"/>
    <property type="project" value="UniProtKB-SubCell"/>
</dbReference>
<evidence type="ECO:0000256" key="1">
    <source>
        <dbReference type="ARBA" id="ARBA00004496"/>
    </source>
</evidence>
<dbReference type="InterPro" id="IPR018078">
    <property type="entry name" value="DNA-binding_RecF_CS"/>
</dbReference>
<dbReference type="InterPro" id="IPR027417">
    <property type="entry name" value="P-loop_NTPase"/>
</dbReference>
<comment type="subcellular location">
    <subcellularLocation>
        <location evidence="1 9 10">Cytoplasm</location>
    </subcellularLocation>
</comment>
<keyword evidence="5 9" id="KW-0235">DNA replication</keyword>
<evidence type="ECO:0000256" key="7">
    <source>
        <dbReference type="ARBA" id="ARBA00022840"/>
    </source>
</evidence>
<comment type="caution">
    <text evidence="12">The sequence shown here is derived from an EMBL/GenBank/DDBJ whole genome shotgun (WGS) entry which is preliminary data.</text>
</comment>
<evidence type="ECO:0000256" key="5">
    <source>
        <dbReference type="ARBA" id="ARBA00022705"/>
    </source>
</evidence>
<proteinExistence type="inferred from homology"/>
<feature type="binding site" evidence="9">
    <location>
        <begin position="30"/>
        <end position="37"/>
    </location>
    <ligand>
        <name>ATP</name>
        <dbReference type="ChEBI" id="CHEBI:30616"/>
    </ligand>
</feature>
<evidence type="ECO:0000256" key="8">
    <source>
        <dbReference type="ARBA" id="ARBA00023125"/>
    </source>
</evidence>
<evidence type="ECO:0000256" key="4">
    <source>
        <dbReference type="ARBA" id="ARBA00022490"/>
    </source>
</evidence>
<comment type="function">
    <text evidence="9 10">The RecF protein is involved in DNA metabolism; it is required for DNA replication and normal SOS inducibility. RecF binds preferentially to single-stranded, linear DNA. It also seems to bind ATP.</text>
</comment>
<gene>
    <name evidence="9 12" type="primary">recF</name>
    <name evidence="12" type="ORF">ENN50_00555</name>
</gene>
<keyword evidence="7 9" id="KW-0067">ATP-binding</keyword>
<name>A0A831SL77_PROAE</name>
<dbReference type="Gene3D" id="1.20.1050.90">
    <property type="entry name" value="RecF/RecN/SMC, N-terminal domain"/>
    <property type="match status" value="1"/>
</dbReference>
<evidence type="ECO:0000256" key="6">
    <source>
        <dbReference type="ARBA" id="ARBA00022741"/>
    </source>
</evidence>
<keyword evidence="9 10" id="KW-0234">DNA repair</keyword>
<dbReference type="AlphaFoldDB" id="A0A831SL77"/>
<dbReference type="NCBIfam" id="TIGR00611">
    <property type="entry name" value="recf"/>
    <property type="match status" value="1"/>
</dbReference>
<evidence type="ECO:0000256" key="9">
    <source>
        <dbReference type="HAMAP-Rule" id="MF_00365"/>
    </source>
</evidence>
<comment type="similarity">
    <text evidence="2 9 10">Belongs to the RecF family.</text>
</comment>
<keyword evidence="8 9" id="KW-0238">DNA-binding</keyword>
<dbReference type="InterPro" id="IPR001238">
    <property type="entry name" value="DNA-binding_RecF"/>
</dbReference>
<dbReference type="Gene3D" id="3.40.50.300">
    <property type="entry name" value="P-loop containing nucleotide triphosphate hydrolases"/>
    <property type="match status" value="1"/>
</dbReference>
<feature type="domain" description="RecF/RecN/SMC N-terminal" evidence="11">
    <location>
        <begin position="3"/>
        <end position="349"/>
    </location>
</feature>
<dbReference type="PANTHER" id="PTHR32182:SF0">
    <property type="entry name" value="DNA REPLICATION AND REPAIR PROTEIN RECF"/>
    <property type="match status" value="1"/>
</dbReference>
<evidence type="ECO:0000313" key="12">
    <source>
        <dbReference type="EMBL" id="HED30192.1"/>
    </source>
</evidence>
<dbReference type="InterPro" id="IPR003395">
    <property type="entry name" value="RecF/RecN/SMC_N"/>
</dbReference>
<dbReference type="HAMAP" id="MF_00365">
    <property type="entry name" value="RecF"/>
    <property type="match status" value="1"/>
</dbReference>
<evidence type="ECO:0000256" key="3">
    <source>
        <dbReference type="ARBA" id="ARBA00020170"/>
    </source>
</evidence>
<dbReference type="PROSITE" id="PS00618">
    <property type="entry name" value="RECF_2"/>
    <property type="match status" value="1"/>
</dbReference>
<protein>
    <recommendedName>
        <fullName evidence="3 9">DNA replication and repair protein RecF</fullName>
    </recommendedName>
</protein>
<organism evidence="12">
    <name type="scientific">Prosthecochloris aestuarii</name>
    <dbReference type="NCBI Taxonomy" id="1102"/>
    <lineage>
        <taxon>Bacteria</taxon>
        <taxon>Pseudomonadati</taxon>
        <taxon>Chlorobiota</taxon>
        <taxon>Chlorobiia</taxon>
        <taxon>Chlorobiales</taxon>
        <taxon>Chlorobiaceae</taxon>
        <taxon>Prosthecochloris</taxon>
    </lineage>
</organism>
<dbReference type="GO" id="GO:0000731">
    <property type="term" value="P:DNA synthesis involved in DNA repair"/>
    <property type="evidence" value="ECO:0007669"/>
    <property type="project" value="TreeGrafter"/>
</dbReference>
<dbReference type="InterPro" id="IPR042174">
    <property type="entry name" value="RecF_2"/>
</dbReference>
<dbReference type="GO" id="GO:0005524">
    <property type="term" value="F:ATP binding"/>
    <property type="evidence" value="ECO:0007669"/>
    <property type="project" value="UniProtKB-UniRule"/>
</dbReference>
<evidence type="ECO:0000256" key="10">
    <source>
        <dbReference type="RuleBase" id="RU000578"/>
    </source>
</evidence>
<keyword evidence="6 9" id="KW-0547">Nucleotide-binding</keyword>
<keyword evidence="9 10" id="KW-0227">DNA damage</keyword>
<dbReference type="Pfam" id="PF02463">
    <property type="entry name" value="SMC_N"/>
    <property type="match status" value="1"/>
</dbReference>
<accession>A0A831SL77</accession>
<evidence type="ECO:0000259" key="11">
    <source>
        <dbReference type="Pfam" id="PF02463"/>
    </source>
</evidence>
<dbReference type="EMBL" id="DSBW01000012">
    <property type="protein sequence ID" value="HED30192.1"/>
    <property type="molecule type" value="Genomic_DNA"/>
</dbReference>
<keyword evidence="9 10" id="KW-0742">SOS response</keyword>